<dbReference type="InParanoid" id="A0A2P6N5S5"/>
<evidence type="ECO:0000313" key="2">
    <source>
        <dbReference type="Proteomes" id="UP000241769"/>
    </source>
</evidence>
<organism evidence="1 2">
    <name type="scientific">Planoprotostelium fungivorum</name>
    <dbReference type="NCBI Taxonomy" id="1890364"/>
    <lineage>
        <taxon>Eukaryota</taxon>
        <taxon>Amoebozoa</taxon>
        <taxon>Evosea</taxon>
        <taxon>Variosea</taxon>
        <taxon>Cavosteliida</taxon>
        <taxon>Cavosteliaceae</taxon>
        <taxon>Planoprotostelium</taxon>
    </lineage>
</organism>
<accession>A0A2P6N5S5</accession>
<name>A0A2P6N5S5_9EUKA</name>
<evidence type="ECO:0000313" key="1">
    <source>
        <dbReference type="EMBL" id="PRP79306.1"/>
    </source>
</evidence>
<gene>
    <name evidence="1" type="ORF">PROFUN_12447</name>
</gene>
<comment type="caution">
    <text evidence="1">The sequence shown here is derived from an EMBL/GenBank/DDBJ whole genome shotgun (WGS) entry which is preliminary data.</text>
</comment>
<dbReference type="Proteomes" id="UP000241769">
    <property type="component" value="Unassembled WGS sequence"/>
</dbReference>
<keyword evidence="2" id="KW-1185">Reference proteome</keyword>
<dbReference type="AlphaFoldDB" id="A0A2P6N5S5"/>
<reference evidence="1 2" key="1">
    <citation type="journal article" date="2018" name="Genome Biol. Evol.">
        <title>Multiple Roots of Fruiting Body Formation in Amoebozoa.</title>
        <authorList>
            <person name="Hillmann F."/>
            <person name="Forbes G."/>
            <person name="Novohradska S."/>
            <person name="Ferling I."/>
            <person name="Riege K."/>
            <person name="Groth M."/>
            <person name="Westermann M."/>
            <person name="Marz M."/>
            <person name="Spaller T."/>
            <person name="Winckler T."/>
            <person name="Schaap P."/>
            <person name="Glockner G."/>
        </authorList>
    </citation>
    <scope>NUCLEOTIDE SEQUENCE [LARGE SCALE GENOMIC DNA]</scope>
    <source>
        <strain evidence="1 2">Jena</strain>
    </source>
</reference>
<proteinExistence type="predicted"/>
<protein>
    <submittedName>
        <fullName evidence="1">Uncharacterized protein</fullName>
    </submittedName>
</protein>
<dbReference type="EMBL" id="MDYQ01000189">
    <property type="protein sequence ID" value="PRP79306.1"/>
    <property type="molecule type" value="Genomic_DNA"/>
</dbReference>
<sequence>MRAYVIGVGIQESKQSSLDFVQIFLCSAYLERNCPILLNPLSRLVTDSSGWSICIHLFTDG</sequence>